<evidence type="ECO:0000256" key="2">
    <source>
        <dbReference type="ARBA" id="ARBA00009320"/>
    </source>
</evidence>
<dbReference type="InterPro" id="IPR043132">
    <property type="entry name" value="BCAT-like_C"/>
</dbReference>
<organism evidence="12 13">
    <name type="scientific">Acanthosepion pharaonis</name>
    <name type="common">Pharaoh cuttlefish</name>
    <name type="synonym">Sepia pharaonis</name>
    <dbReference type="NCBI Taxonomy" id="158019"/>
    <lineage>
        <taxon>Eukaryota</taxon>
        <taxon>Metazoa</taxon>
        <taxon>Spiralia</taxon>
        <taxon>Lophotrochozoa</taxon>
        <taxon>Mollusca</taxon>
        <taxon>Cephalopoda</taxon>
        <taxon>Coleoidea</taxon>
        <taxon>Decapodiformes</taxon>
        <taxon>Sepiida</taxon>
        <taxon>Sepiina</taxon>
        <taxon>Sepiidae</taxon>
        <taxon>Acanthosepion</taxon>
    </lineage>
</organism>
<proteinExistence type="inferred from homology"/>
<dbReference type="EMBL" id="CAHIKZ030000646">
    <property type="protein sequence ID" value="CAE1231111.1"/>
    <property type="molecule type" value="Genomic_DNA"/>
</dbReference>
<dbReference type="AlphaFoldDB" id="A0A812BM10"/>
<dbReference type="InterPro" id="IPR043131">
    <property type="entry name" value="BCAT-like_N"/>
</dbReference>
<feature type="transmembrane region" description="Helical" evidence="11">
    <location>
        <begin position="6"/>
        <end position="26"/>
    </location>
</feature>
<dbReference type="Gene3D" id="3.30.470.10">
    <property type="match status" value="1"/>
</dbReference>
<accession>A0A812BM10</accession>
<keyword evidence="11" id="KW-1133">Transmembrane helix</keyword>
<comment type="catalytic activity">
    <reaction evidence="10">
        <text>L-isoleucine + 2-oxoglutarate = (S)-3-methyl-2-oxopentanoate + L-glutamate</text>
        <dbReference type="Rhea" id="RHEA:24801"/>
        <dbReference type="ChEBI" id="CHEBI:16810"/>
        <dbReference type="ChEBI" id="CHEBI:29985"/>
        <dbReference type="ChEBI" id="CHEBI:35146"/>
        <dbReference type="ChEBI" id="CHEBI:58045"/>
        <dbReference type="EC" id="2.6.1.42"/>
    </reaction>
</comment>
<comment type="caution">
    <text evidence="12">The sequence shown here is derived from an EMBL/GenBank/DDBJ whole genome shotgun (WGS) entry which is preliminary data.</text>
</comment>
<keyword evidence="7 10" id="KW-0100">Branched-chain amino acid biosynthesis</keyword>
<evidence type="ECO:0000256" key="3">
    <source>
        <dbReference type="ARBA" id="ARBA00022576"/>
    </source>
</evidence>
<evidence type="ECO:0000256" key="8">
    <source>
        <dbReference type="RuleBase" id="RU004106"/>
    </source>
</evidence>
<evidence type="ECO:0000256" key="10">
    <source>
        <dbReference type="RuleBase" id="RU004517"/>
    </source>
</evidence>
<evidence type="ECO:0000256" key="9">
    <source>
        <dbReference type="RuleBase" id="RU004516"/>
    </source>
</evidence>
<dbReference type="GO" id="GO:0009099">
    <property type="term" value="P:L-valine biosynthetic process"/>
    <property type="evidence" value="ECO:0007669"/>
    <property type="project" value="TreeGrafter"/>
</dbReference>
<dbReference type="InterPro" id="IPR036038">
    <property type="entry name" value="Aminotransferase-like"/>
</dbReference>
<dbReference type="GO" id="GO:0005739">
    <property type="term" value="C:mitochondrion"/>
    <property type="evidence" value="ECO:0007669"/>
    <property type="project" value="TreeGrafter"/>
</dbReference>
<evidence type="ECO:0000256" key="5">
    <source>
        <dbReference type="ARBA" id="ARBA00022679"/>
    </source>
</evidence>
<sequence length="449" mass="50456">MCIFHTNTFLAFLSLHSYLFSVSLLILNSLFLFPSSLCFLSLLLSVYLFFHSLFSMSSPLLLNCPPTLSIRGFIFSFISFSLIASTCTIAFQERRREHNALFLYLTSLWSNHQSTVPSTTTLFSSLSPIKSCTPTWPVISAHSDLAVPRPSDAVFKYLFEGMKAYRGVDNKIRLFRPSENMNRMINSAKRTSLPTFDGQELIICMKKLISLDKEWVPYSKNDTLYIRPTLIGIEPTLGVSSSNHALLFVLTGPVGPYFPTGLKPVSLVADPKYVRAWPGGSGAYKMGSNYAPTLWPQAEAIKIGCQQVLWLFGEDHQMTEVGTMNLFMFWTNEQGEKELITPPLNGIILPGITRKSLLELAHSWGEFKVSENVITMQHLIKGLEEKRVEEVFGAGTACVVCPVERILYEGKNLHIPTMDNNAVLTTRFLKALTDIQFGQVEHNWAEPVE</sequence>
<dbReference type="OrthoDB" id="1732691at2759"/>
<evidence type="ECO:0000256" key="1">
    <source>
        <dbReference type="ARBA" id="ARBA00001933"/>
    </source>
</evidence>
<feature type="transmembrane region" description="Helical" evidence="11">
    <location>
        <begin position="31"/>
        <end position="50"/>
    </location>
</feature>
<dbReference type="EC" id="2.6.1.42" evidence="10"/>
<dbReference type="SUPFAM" id="SSF56752">
    <property type="entry name" value="D-aminoacid aminotransferase-like PLP-dependent enzymes"/>
    <property type="match status" value="1"/>
</dbReference>
<evidence type="ECO:0000313" key="12">
    <source>
        <dbReference type="EMBL" id="CAE1231111.1"/>
    </source>
</evidence>
<evidence type="ECO:0000256" key="6">
    <source>
        <dbReference type="ARBA" id="ARBA00022898"/>
    </source>
</evidence>
<keyword evidence="4 10" id="KW-0028">Amino-acid biosynthesis</keyword>
<comment type="similarity">
    <text evidence="2 8">Belongs to the class-IV pyridoxal-phosphate-dependent aminotransferase family.</text>
</comment>
<dbReference type="CDD" id="cd01557">
    <property type="entry name" value="BCAT_beta_family"/>
    <property type="match status" value="1"/>
</dbReference>
<dbReference type="InterPro" id="IPR033939">
    <property type="entry name" value="BCAT_family"/>
</dbReference>
<dbReference type="NCBIfam" id="TIGR01123">
    <property type="entry name" value="ilvE_II"/>
    <property type="match status" value="1"/>
</dbReference>
<evidence type="ECO:0000256" key="11">
    <source>
        <dbReference type="SAM" id="Phobius"/>
    </source>
</evidence>
<keyword evidence="13" id="KW-1185">Reference proteome</keyword>
<reference evidence="12" key="1">
    <citation type="submission" date="2021-01" db="EMBL/GenBank/DDBJ databases">
        <authorList>
            <person name="Li R."/>
            <person name="Bekaert M."/>
        </authorList>
    </citation>
    <scope>NUCLEOTIDE SEQUENCE</scope>
    <source>
        <strain evidence="12">Farmed</strain>
    </source>
</reference>
<dbReference type="GO" id="GO:0004084">
    <property type="term" value="F:branched-chain-amino-acid transaminase activity"/>
    <property type="evidence" value="ECO:0007669"/>
    <property type="project" value="UniProtKB-EC"/>
</dbReference>
<dbReference type="FunFam" id="3.20.10.10:FF:000007">
    <property type="entry name" value="Branched-chain-amino-acid aminotransferase, mitochondrial"/>
    <property type="match status" value="1"/>
</dbReference>
<dbReference type="Pfam" id="PF01063">
    <property type="entry name" value="Aminotran_4"/>
    <property type="match status" value="1"/>
</dbReference>
<dbReference type="PANTHER" id="PTHR11825">
    <property type="entry name" value="SUBGROUP IIII AMINOTRANSFERASE"/>
    <property type="match status" value="1"/>
</dbReference>
<evidence type="ECO:0000256" key="7">
    <source>
        <dbReference type="ARBA" id="ARBA00023304"/>
    </source>
</evidence>
<dbReference type="PROSITE" id="PS00770">
    <property type="entry name" value="AA_TRANSFER_CLASS_4"/>
    <property type="match status" value="1"/>
</dbReference>
<dbReference type="GO" id="GO:0009098">
    <property type="term" value="P:L-leucine biosynthetic process"/>
    <property type="evidence" value="ECO:0007669"/>
    <property type="project" value="TreeGrafter"/>
</dbReference>
<keyword evidence="11" id="KW-0812">Transmembrane</keyword>
<dbReference type="PANTHER" id="PTHR11825:SF44">
    <property type="entry name" value="BRANCHED-CHAIN-AMINO-ACID AMINOTRANSFERASE"/>
    <property type="match status" value="1"/>
</dbReference>
<dbReference type="Gene3D" id="3.20.10.10">
    <property type="entry name" value="D-amino Acid Aminotransferase, subunit A, domain 2"/>
    <property type="match status" value="1"/>
</dbReference>
<keyword evidence="6 9" id="KW-0663">Pyridoxal phosphate</keyword>
<gene>
    <name evidence="12" type="ORF">SPHA_18013</name>
</gene>
<evidence type="ECO:0000313" key="13">
    <source>
        <dbReference type="Proteomes" id="UP000597762"/>
    </source>
</evidence>
<comment type="catalytic activity">
    <reaction evidence="10">
        <text>L-valine + 2-oxoglutarate = 3-methyl-2-oxobutanoate + L-glutamate</text>
        <dbReference type="Rhea" id="RHEA:24813"/>
        <dbReference type="ChEBI" id="CHEBI:11851"/>
        <dbReference type="ChEBI" id="CHEBI:16810"/>
        <dbReference type="ChEBI" id="CHEBI:29985"/>
        <dbReference type="ChEBI" id="CHEBI:57762"/>
        <dbReference type="EC" id="2.6.1.42"/>
    </reaction>
</comment>
<protein>
    <recommendedName>
        <fullName evidence="10">Branched-chain-amino-acid aminotransferase</fullName>
        <ecNumber evidence="10">2.6.1.42</ecNumber>
    </recommendedName>
</protein>
<dbReference type="InterPro" id="IPR005786">
    <property type="entry name" value="B_amino_transII"/>
</dbReference>
<dbReference type="InterPro" id="IPR001544">
    <property type="entry name" value="Aminotrans_IV"/>
</dbReference>
<comment type="catalytic activity">
    <reaction evidence="10">
        <text>L-leucine + 2-oxoglutarate = 4-methyl-2-oxopentanoate + L-glutamate</text>
        <dbReference type="Rhea" id="RHEA:18321"/>
        <dbReference type="ChEBI" id="CHEBI:16810"/>
        <dbReference type="ChEBI" id="CHEBI:17865"/>
        <dbReference type="ChEBI" id="CHEBI:29985"/>
        <dbReference type="ChEBI" id="CHEBI:57427"/>
        <dbReference type="EC" id="2.6.1.42"/>
    </reaction>
</comment>
<feature type="transmembrane region" description="Helical" evidence="11">
    <location>
        <begin position="70"/>
        <end position="91"/>
    </location>
</feature>
<keyword evidence="3 10" id="KW-0032">Aminotransferase</keyword>
<evidence type="ECO:0000256" key="4">
    <source>
        <dbReference type="ARBA" id="ARBA00022605"/>
    </source>
</evidence>
<dbReference type="InterPro" id="IPR018300">
    <property type="entry name" value="Aminotrans_IV_CS"/>
</dbReference>
<comment type="cofactor">
    <cofactor evidence="1 9">
        <name>pyridoxal 5'-phosphate</name>
        <dbReference type="ChEBI" id="CHEBI:597326"/>
    </cofactor>
</comment>
<dbReference type="Proteomes" id="UP000597762">
    <property type="component" value="Unassembled WGS sequence"/>
</dbReference>
<name>A0A812BM10_ACAPH</name>
<keyword evidence="5 10" id="KW-0808">Transferase</keyword>
<keyword evidence="11" id="KW-0472">Membrane</keyword>